<dbReference type="SUPFAM" id="SSF53335">
    <property type="entry name" value="S-adenosyl-L-methionine-dependent methyltransferases"/>
    <property type="match status" value="1"/>
</dbReference>
<sequence>MKSLILYAIIGILSCSVGCTNAQVKADKKSSDTLYTYRAASSGGIGKFYLGREIAYVMGASNSSWLDRNSRPQEENTQLAIDKIDVPATAVIADIGAGTGYYTFKLAPKVPKGKVYAVEIQDEMIEIVKERAKKMNVTNVEVIKGGFSSPNLPENSVDLAIMVDVYHEFEYPVEMLQAIRKSLKKDGKLLLIEYKGEDPEVAIRPLHKTTVAQLRKELGANGFKLDYNGQFMPIQHFLLFKKTE</sequence>
<dbReference type="CDD" id="cd02440">
    <property type="entry name" value="AdoMet_MTases"/>
    <property type="match status" value="1"/>
</dbReference>
<dbReference type="InterPro" id="IPR025714">
    <property type="entry name" value="Methyltranfer_dom"/>
</dbReference>
<dbReference type="PROSITE" id="PS51257">
    <property type="entry name" value="PROKAR_LIPOPROTEIN"/>
    <property type="match status" value="1"/>
</dbReference>
<proteinExistence type="predicted"/>
<dbReference type="GO" id="GO:0008168">
    <property type="term" value="F:methyltransferase activity"/>
    <property type="evidence" value="ECO:0007669"/>
    <property type="project" value="UniProtKB-KW"/>
</dbReference>
<reference evidence="4 5" key="1">
    <citation type="submission" date="2019-07" db="EMBL/GenBank/DDBJ databases">
        <title>Whole genome shotgun sequence of Segetibacter aerophilus NBRC 106135.</title>
        <authorList>
            <person name="Hosoyama A."/>
            <person name="Uohara A."/>
            <person name="Ohji S."/>
            <person name="Ichikawa N."/>
        </authorList>
    </citation>
    <scope>NUCLEOTIDE SEQUENCE [LARGE SCALE GENOMIC DNA]</scope>
    <source>
        <strain evidence="4 5">NBRC 106135</strain>
    </source>
</reference>
<feature type="domain" description="Methyltransferase" evidence="3">
    <location>
        <begin position="92"/>
        <end position="195"/>
    </location>
</feature>
<evidence type="ECO:0000313" key="4">
    <source>
        <dbReference type="EMBL" id="GEO07965.1"/>
    </source>
</evidence>
<dbReference type="EMBL" id="BJYT01000001">
    <property type="protein sequence ID" value="GEO07965.1"/>
    <property type="molecule type" value="Genomic_DNA"/>
</dbReference>
<dbReference type="PANTHER" id="PTHR43861:SF3">
    <property type="entry name" value="PUTATIVE (AFU_ORTHOLOGUE AFUA_2G14390)-RELATED"/>
    <property type="match status" value="1"/>
</dbReference>
<dbReference type="OrthoDB" id="9784101at2"/>
<keyword evidence="5" id="KW-1185">Reference proteome</keyword>
<evidence type="ECO:0000256" key="2">
    <source>
        <dbReference type="SAM" id="SignalP"/>
    </source>
</evidence>
<dbReference type="Gene3D" id="3.40.50.150">
    <property type="entry name" value="Vaccinia Virus protein VP39"/>
    <property type="match status" value="1"/>
</dbReference>
<evidence type="ECO:0000259" key="3">
    <source>
        <dbReference type="Pfam" id="PF13847"/>
    </source>
</evidence>
<comment type="caution">
    <text evidence="4">The sequence shown here is derived from an EMBL/GenBank/DDBJ whole genome shotgun (WGS) entry which is preliminary data.</text>
</comment>
<evidence type="ECO:0000256" key="1">
    <source>
        <dbReference type="ARBA" id="ARBA00022679"/>
    </source>
</evidence>
<keyword evidence="4" id="KW-0489">Methyltransferase</keyword>
<feature type="chain" id="PRO_5021826506" evidence="2">
    <location>
        <begin position="23"/>
        <end position="244"/>
    </location>
</feature>
<dbReference type="Proteomes" id="UP000321513">
    <property type="component" value="Unassembled WGS sequence"/>
</dbReference>
<dbReference type="Pfam" id="PF13847">
    <property type="entry name" value="Methyltransf_31"/>
    <property type="match status" value="1"/>
</dbReference>
<dbReference type="PANTHER" id="PTHR43861">
    <property type="entry name" value="TRANS-ACONITATE 2-METHYLTRANSFERASE-RELATED"/>
    <property type="match status" value="1"/>
</dbReference>
<evidence type="ECO:0000313" key="5">
    <source>
        <dbReference type="Proteomes" id="UP000321513"/>
    </source>
</evidence>
<dbReference type="RefSeq" id="WP_147201907.1">
    <property type="nucleotide sequence ID" value="NZ_BJYT01000001.1"/>
</dbReference>
<accession>A0A512B7N3</accession>
<dbReference type="InterPro" id="IPR029063">
    <property type="entry name" value="SAM-dependent_MTases_sf"/>
</dbReference>
<name>A0A512B7N3_9BACT</name>
<organism evidence="4 5">
    <name type="scientific">Segetibacter aerophilus</name>
    <dbReference type="NCBI Taxonomy" id="670293"/>
    <lineage>
        <taxon>Bacteria</taxon>
        <taxon>Pseudomonadati</taxon>
        <taxon>Bacteroidota</taxon>
        <taxon>Chitinophagia</taxon>
        <taxon>Chitinophagales</taxon>
        <taxon>Chitinophagaceae</taxon>
        <taxon>Segetibacter</taxon>
    </lineage>
</organism>
<dbReference type="AlphaFoldDB" id="A0A512B7N3"/>
<protein>
    <submittedName>
        <fullName evidence="4">Methyltransferase type 11</fullName>
    </submittedName>
</protein>
<keyword evidence="2" id="KW-0732">Signal</keyword>
<keyword evidence="1 4" id="KW-0808">Transferase</keyword>
<feature type="signal peptide" evidence="2">
    <location>
        <begin position="1"/>
        <end position="22"/>
    </location>
</feature>
<gene>
    <name evidence="4" type="ORF">SAE01_04610</name>
</gene>
<dbReference type="GO" id="GO:0032259">
    <property type="term" value="P:methylation"/>
    <property type="evidence" value="ECO:0007669"/>
    <property type="project" value="UniProtKB-KW"/>
</dbReference>